<organism evidence="1">
    <name type="scientific">Rhizobium leguminosarum</name>
    <dbReference type="NCBI Taxonomy" id="384"/>
    <lineage>
        <taxon>Bacteria</taxon>
        <taxon>Pseudomonadati</taxon>
        <taxon>Pseudomonadota</taxon>
        <taxon>Alphaproteobacteria</taxon>
        <taxon>Hyphomicrobiales</taxon>
        <taxon>Rhizobiaceae</taxon>
        <taxon>Rhizobium/Agrobacterium group</taxon>
        <taxon>Rhizobium</taxon>
    </lineage>
</organism>
<name>A0A154IP98_RHILE</name>
<accession>A0A154IP98</accession>
<comment type="caution">
    <text evidence="1">The sequence shown here is derived from an EMBL/GenBank/DDBJ whole genome shotgun (WGS) entry which is preliminary data.</text>
</comment>
<dbReference type="EMBL" id="LVYU01000078">
    <property type="protein sequence ID" value="KZB01800.1"/>
    <property type="molecule type" value="Genomic_DNA"/>
</dbReference>
<dbReference type="RefSeq" id="WP_062940836.1">
    <property type="nucleotide sequence ID" value="NZ_CP171845.1"/>
</dbReference>
<protein>
    <submittedName>
        <fullName evidence="1">Uncharacterized protein</fullName>
    </submittedName>
</protein>
<sequence length="105" mass="11922">MDKAIFPKSQNRASHEWLETLQPCTTNQFRSHMERGATPIFLLAPESTFMTPVWVMVVELSDGSLLRTISNKEPLARRLTSVKKVYQIARNCGFQSLTIPVENQG</sequence>
<gene>
    <name evidence="1" type="ORF">A4A59_12230</name>
</gene>
<reference evidence="1" key="1">
    <citation type="submission" date="2016-03" db="EMBL/GenBank/DDBJ databases">
        <title>Microsymbionts genomes from the relict species Vavilovia formosa.</title>
        <authorList>
            <person name="Chirak E."/>
            <person name="Kimeklis A."/>
            <person name="Kopat V."/>
            <person name="Andronov E."/>
        </authorList>
    </citation>
    <scope>NUCLEOTIDE SEQUENCE [LARGE SCALE GENOMIC DNA]</scope>
    <source>
        <strain evidence="1">Vaf12</strain>
    </source>
</reference>
<evidence type="ECO:0000313" key="1">
    <source>
        <dbReference type="EMBL" id="KZB01800.1"/>
    </source>
</evidence>
<dbReference type="AlphaFoldDB" id="A0A154IP98"/>
<proteinExistence type="predicted"/>